<evidence type="ECO:0000256" key="1">
    <source>
        <dbReference type="ARBA" id="ARBA00023118"/>
    </source>
</evidence>
<dbReference type="Proteomes" id="UP000516013">
    <property type="component" value="Chromosome"/>
</dbReference>
<evidence type="ECO:0000313" key="4">
    <source>
        <dbReference type="Proteomes" id="UP000516013"/>
    </source>
</evidence>
<accession>A0A7H0F0M7</accession>
<dbReference type="InterPro" id="IPR005537">
    <property type="entry name" value="RAMP_III_fam"/>
</dbReference>
<keyword evidence="4" id="KW-1185">Reference proteome</keyword>
<gene>
    <name evidence="3" type="ORF">IAR63_00115</name>
</gene>
<dbReference type="Pfam" id="PF03787">
    <property type="entry name" value="RAMPs"/>
    <property type="match status" value="1"/>
</dbReference>
<reference evidence="3 4" key="1">
    <citation type="submission" date="2020-08" db="EMBL/GenBank/DDBJ databases">
        <title>Complete genome sequence of Raphidiopsis curvispora isolated from drinking water reservoir in South Korea.</title>
        <authorList>
            <person name="Jeong J."/>
        </authorList>
    </citation>
    <scope>NUCLEOTIDE SEQUENCE [LARGE SCALE GENOMIC DNA]</scope>
    <source>
        <strain evidence="3 4">GIHE-G1</strain>
    </source>
</reference>
<dbReference type="InterPro" id="IPR010172">
    <property type="entry name" value="CRISPR-assoc_prot_TM1791"/>
</dbReference>
<dbReference type="KEGG" id="ccur:IAR63_00115"/>
<feature type="domain" description="CRISPR type III-associated protein" evidence="2">
    <location>
        <begin position="72"/>
        <end position="244"/>
    </location>
</feature>
<sequence>MLPNPWIKNLESQPSKDASFVEYLRWMRSPSKDTTVDSGTILELFEEFKDQDWSIPLKRLTERIIRLADTHFEVKCPWRIRVGGHKGPESMLLPVFDALGMPYIPSSTLRGIARAIAMQDSTITEGEVKDIFGDIETKSSMGKVIFLDAYPLPGKDKKAGLSGDMTNMLWTWNGDKTPEYSNPNPSIFLSLKNPSFVIGLRRTKYSPKQNNEEEDILYKVRNWLIKGLIEGIGYRVNTGYGKLRPSIKFIKELKDKEIIVPLSPILRIKFELQGQLIHGSYSFEHWQRNNIGKYRGKAISEVRPTAFRSMIRYWFRTLALGVLSPGDVKRLEMEIFGGLEKNPRTDNSHTGLFRVEIEEIEVKENYSQDLPNFLSGKLTLHHNSQSQNLPENRQQALSLLLYNLTWLMFRLGGVGQGARRPCYKRSSNPYWRGSTLIPPDTTGEFWNLPDTILEFQELFRTRLKDFYRGLRTFSLIAFDYNELKTVQTTSREWIESVDKNCQIFVCEGKQSGNKCFALSVLHGPSFYKKEKVCGKSSIPSPVWIRQLNYVTGIDYQVITVFGATTGLRRDFVQQLTKDPSNCLQIFPLTTSNRT</sequence>
<dbReference type="EMBL" id="CP060822">
    <property type="protein sequence ID" value="QNP29593.1"/>
    <property type="molecule type" value="Genomic_DNA"/>
</dbReference>
<keyword evidence="1" id="KW-0051">Antiviral defense</keyword>
<organism evidence="3 4">
    <name type="scientific">Cylindrospermopsis curvispora GIHE-G1</name>
    <dbReference type="NCBI Taxonomy" id="2666332"/>
    <lineage>
        <taxon>Bacteria</taxon>
        <taxon>Bacillati</taxon>
        <taxon>Cyanobacteriota</taxon>
        <taxon>Cyanophyceae</taxon>
        <taxon>Nostocales</taxon>
        <taxon>Aphanizomenonaceae</taxon>
        <taxon>Cylindrospermopsis</taxon>
    </lineage>
</organism>
<dbReference type="AlphaFoldDB" id="A0A7H0F0M7"/>
<dbReference type="GO" id="GO:0051607">
    <property type="term" value="P:defense response to virus"/>
    <property type="evidence" value="ECO:0007669"/>
    <property type="project" value="UniProtKB-KW"/>
</dbReference>
<proteinExistence type="predicted"/>
<evidence type="ECO:0000259" key="2">
    <source>
        <dbReference type="Pfam" id="PF03787"/>
    </source>
</evidence>
<protein>
    <submittedName>
        <fullName evidence="3">Type III-B CRISPR module RAMP protein Cmr6</fullName>
    </submittedName>
</protein>
<name>A0A7H0F0M7_9CYAN</name>
<dbReference type="PANTHER" id="PTHR39965:SF1">
    <property type="entry name" value="CRISPR SYSTEM CMR SUBUNIT CMR6"/>
    <property type="match status" value="1"/>
</dbReference>
<dbReference type="PANTHER" id="PTHR39965">
    <property type="entry name" value="CRISPR SYSTEM CMR SUBUNIT CMR6"/>
    <property type="match status" value="1"/>
</dbReference>
<evidence type="ECO:0000313" key="3">
    <source>
        <dbReference type="EMBL" id="QNP29593.1"/>
    </source>
</evidence>